<feature type="compositionally biased region" description="Polar residues" evidence="1">
    <location>
        <begin position="281"/>
        <end position="296"/>
    </location>
</feature>
<dbReference type="PANTHER" id="PTHR31008:SF4">
    <property type="entry name" value="COP1-INTERACTING PROTEIN 7"/>
    <property type="match status" value="1"/>
</dbReference>
<dbReference type="Proteomes" id="UP000091857">
    <property type="component" value="Chromosome 3"/>
</dbReference>
<proteinExistence type="predicted"/>
<accession>A0A2C9W929</accession>
<protein>
    <recommendedName>
        <fullName evidence="4">COP1-interacting protein 7</fullName>
    </recommendedName>
</protein>
<feature type="compositionally biased region" description="Basic and acidic residues" evidence="1">
    <location>
        <begin position="133"/>
        <end position="151"/>
    </location>
</feature>
<feature type="region of interest" description="Disordered" evidence="1">
    <location>
        <begin position="127"/>
        <end position="151"/>
    </location>
</feature>
<organism evidence="2 3">
    <name type="scientific">Manihot esculenta</name>
    <name type="common">Cassava</name>
    <name type="synonym">Jatropha manihot</name>
    <dbReference type="NCBI Taxonomy" id="3983"/>
    <lineage>
        <taxon>Eukaryota</taxon>
        <taxon>Viridiplantae</taxon>
        <taxon>Streptophyta</taxon>
        <taxon>Embryophyta</taxon>
        <taxon>Tracheophyta</taxon>
        <taxon>Spermatophyta</taxon>
        <taxon>Magnoliopsida</taxon>
        <taxon>eudicotyledons</taxon>
        <taxon>Gunneridae</taxon>
        <taxon>Pentapetalae</taxon>
        <taxon>rosids</taxon>
        <taxon>fabids</taxon>
        <taxon>Malpighiales</taxon>
        <taxon>Euphorbiaceae</taxon>
        <taxon>Crotonoideae</taxon>
        <taxon>Manihoteae</taxon>
        <taxon>Manihot</taxon>
    </lineage>
</organism>
<name>A0A2C9W929_MANES</name>
<dbReference type="OrthoDB" id="2020180at2759"/>
<feature type="compositionally biased region" description="Polar residues" evidence="1">
    <location>
        <begin position="1119"/>
        <end position="1131"/>
    </location>
</feature>
<reference evidence="3" key="1">
    <citation type="journal article" date="2016" name="Nat. Biotechnol.">
        <title>Sequencing wild and cultivated cassava and related species reveals extensive interspecific hybridization and genetic diversity.</title>
        <authorList>
            <person name="Bredeson J.V."/>
            <person name="Lyons J.B."/>
            <person name="Prochnik S.E."/>
            <person name="Wu G.A."/>
            <person name="Ha C.M."/>
            <person name="Edsinger-Gonzales E."/>
            <person name="Grimwood J."/>
            <person name="Schmutz J."/>
            <person name="Rabbi I.Y."/>
            <person name="Egesi C."/>
            <person name="Nauluvula P."/>
            <person name="Lebot V."/>
            <person name="Ndunguru J."/>
            <person name="Mkamilo G."/>
            <person name="Bart R.S."/>
            <person name="Setter T.L."/>
            <person name="Gleadow R.M."/>
            <person name="Kulakow P."/>
            <person name="Ferguson M.E."/>
            <person name="Rounsley S."/>
            <person name="Rokhsar D.S."/>
        </authorList>
    </citation>
    <scope>NUCLEOTIDE SEQUENCE [LARGE SCALE GENOMIC DNA]</scope>
    <source>
        <strain evidence="3">cv. AM560-2</strain>
    </source>
</reference>
<feature type="compositionally biased region" description="Polar residues" evidence="1">
    <location>
        <begin position="833"/>
        <end position="850"/>
    </location>
</feature>
<feature type="compositionally biased region" description="Basic and acidic residues" evidence="1">
    <location>
        <begin position="442"/>
        <end position="451"/>
    </location>
</feature>
<feature type="compositionally biased region" description="Basic and acidic residues" evidence="1">
    <location>
        <begin position="1078"/>
        <end position="1115"/>
    </location>
</feature>
<dbReference type="EMBL" id="CM004389">
    <property type="protein sequence ID" value="OAY54932.1"/>
    <property type="molecule type" value="Genomic_DNA"/>
</dbReference>
<evidence type="ECO:0000313" key="3">
    <source>
        <dbReference type="Proteomes" id="UP000091857"/>
    </source>
</evidence>
<evidence type="ECO:0000256" key="1">
    <source>
        <dbReference type="SAM" id="MobiDB-lite"/>
    </source>
</evidence>
<keyword evidence="3" id="KW-1185">Reference proteome</keyword>
<feature type="region of interest" description="Disordered" evidence="1">
    <location>
        <begin position="346"/>
        <end position="520"/>
    </location>
</feature>
<feature type="compositionally biased region" description="Gly residues" evidence="1">
    <location>
        <begin position="812"/>
        <end position="821"/>
    </location>
</feature>
<comment type="caution">
    <text evidence="2">The sequence shown here is derived from an EMBL/GenBank/DDBJ whole genome shotgun (WGS) entry which is preliminary data.</text>
</comment>
<feature type="compositionally biased region" description="Basic residues" evidence="1">
    <location>
        <begin position="421"/>
        <end position="433"/>
    </location>
</feature>
<feature type="compositionally biased region" description="Basic residues" evidence="1">
    <location>
        <begin position="366"/>
        <end position="380"/>
    </location>
</feature>
<gene>
    <name evidence="2" type="ORF">MANES_03G113600v8</name>
</gene>
<feature type="compositionally biased region" description="Polar residues" evidence="1">
    <location>
        <begin position="929"/>
        <end position="945"/>
    </location>
</feature>
<feature type="region of interest" description="Disordered" evidence="1">
    <location>
        <begin position="795"/>
        <end position="997"/>
    </location>
</feature>
<dbReference type="GO" id="GO:0009416">
    <property type="term" value="P:response to light stimulus"/>
    <property type="evidence" value="ECO:0000318"/>
    <property type="project" value="GO_Central"/>
</dbReference>
<dbReference type="AlphaFoldDB" id="A0A2C9W929"/>
<feature type="compositionally biased region" description="Basic residues" evidence="1">
    <location>
        <begin position="480"/>
        <end position="494"/>
    </location>
</feature>
<dbReference type="STRING" id="3983.A0A2C9W929"/>
<sequence>MDSRIVLDHVLFQLTPTRTRCDLVIFAGGASEKLASGLLEPFVIHLKTAKDQISKGGYSISLRPVLANAHWFTKATLQSFVRFVSTPEVLERFVTIEKELEQIESSVQSNELPNTDVEGFVGSFQKSSVSSKSKGDYDGAGDAKQEDNSKVRLQRALETRKAVLRKEQAMAYARALVTGFDLDCINDLISFSDAFGASRLREACFNFVELCKKKNQDRLWMDEIAAMQASRVELPFLGSSGIVLASEENYPSQISGLSGGKQNGSIDASVSDSSLGSVDLNQESSLPTSASVQSTDGKAHVPMAWPNHLPQYMHNFPGPVFQQMPPYQGYLFPGMQVAPPYFPGNMQWPPKVDDSSLGHDWEPDGRKKHKSSSRNKKSSHSKGMDSNQDDSSEPSYSSSETESDEDLQNGEKQSSVEQVQRKKHGKKSSRKVVIRNINYITSKRDGEKDSMSDETSDEDEFIDGEALKQQVEEAVGSLERRHKSTSRHNKKSNRRTTDNSNDEDKQKVAPDNPEGLKGNQQWGAFQNLLLKDKDLDSFETDPHPLQVQQYSIAKSSEEGISLAFNLESEKTSKQRAISSDSFVAAKRETFSDDQFRIGNFEAGENLKPMTKQRDGTHEEMLFSQRTDEPWNHPQTTVSDHSTESLMIRSQKAGDWFISNQLDKPTNKDENMNLRTFDGDYASSIADDHFRCEKNKKDVLVDDSLMIQAKPFIDDQSVSILRTDISMAADIIEATKSENATSEISHNKGDANGTHEPEDLYMVLGRDSAAENAISSWNPEMDYENDLSAEANIKQSGTETNGAEDKLPSNGKGTNGKPGGNAGRKIPGEGARSKVSNASGKSKSSLMSRTTKPAPGGVTKVQRGKSDKDEENRKRKEELLLQRQRRIAERSAAANGPATSKRMPVKRTSSLKNEESKTQPPSQETKKTVFRSSTIDRLAASRTTPKLESAQAKPAQLKKASVKANGLPQKAAGSDKKSSPNTVKPDVPQKKESKVTAEEELKKVAATDSIDQFKDMELHSIASIEKNEGNVLTQTVASNDKGFNGDLPHINSSAELDHLKDNDEGLSIAAAPILSENIKTSDEHDQYTSEMTKHPLPESPNKDLNHSDENVRENGMRTENLPSPTKSEIQISTPPPAEISPEPVHSRKKWNSDETSPKAAKGFRKLLLFGRKSRTSSTN</sequence>
<feature type="compositionally biased region" description="Basic and acidic residues" evidence="1">
    <location>
        <begin position="986"/>
        <end position="997"/>
    </location>
</feature>
<feature type="compositionally biased region" description="Basic and acidic residues" evidence="1">
    <location>
        <begin position="351"/>
        <end position="365"/>
    </location>
</feature>
<evidence type="ECO:0008006" key="4">
    <source>
        <dbReference type="Google" id="ProtNLM"/>
    </source>
</evidence>
<feature type="compositionally biased region" description="Low complexity" evidence="1">
    <location>
        <begin position="264"/>
        <end position="280"/>
    </location>
</feature>
<dbReference type="Gramene" id="Manes.03G113600.2.v8.1">
    <property type="protein sequence ID" value="Manes.03G113600.2.v8.1.CDS"/>
    <property type="gene ID" value="Manes.03G113600.v8.1"/>
</dbReference>
<feature type="region of interest" description="Disordered" evidence="1">
    <location>
        <begin position="1074"/>
        <end position="1178"/>
    </location>
</feature>
<dbReference type="Gramene" id="Manes.03G113600.1.v8.1">
    <property type="protein sequence ID" value="Manes.03G113600.1.v8.1.CDS"/>
    <property type="gene ID" value="Manes.03G113600.v8.1"/>
</dbReference>
<evidence type="ECO:0000313" key="2">
    <source>
        <dbReference type="EMBL" id="OAY54932.1"/>
    </source>
</evidence>
<feature type="region of interest" description="Disordered" evidence="1">
    <location>
        <begin position="255"/>
        <end position="299"/>
    </location>
</feature>
<feature type="compositionally biased region" description="Basic and acidic residues" evidence="1">
    <location>
        <begin position="863"/>
        <end position="879"/>
    </location>
</feature>
<dbReference type="GO" id="GO:0045893">
    <property type="term" value="P:positive regulation of DNA-templated transcription"/>
    <property type="evidence" value="ECO:0000318"/>
    <property type="project" value="GO_Central"/>
</dbReference>
<feature type="compositionally biased region" description="Acidic residues" evidence="1">
    <location>
        <begin position="452"/>
        <end position="463"/>
    </location>
</feature>
<dbReference type="PANTHER" id="PTHR31008">
    <property type="entry name" value="COP1-INTERACTING PROTEIN-RELATED"/>
    <property type="match status" value="1"/>
</dbReference>
<feature type="region of interest" description="Disordered" evidence="1">
    <location>
        <begin position="623"/>
        <end position="642"/>
    </location>
</feature>